<evidence type="ECO:0000313" key="4">
    <source>
        <dbReference type="Proteomes" id="UP000248749"/>
    </source>
</evidence>
<protein>
    <submittedName>
        <fullName evidence="3">Uncharacterized protein</fullName>
    </submittedName>
</protein>
<feature type="compositionally biased region" description="Basic residues" evidence="1">
    <location>
        <begin position="44"/>
        <end position="53"/>
    </location>
</feature>
<organism evidence="3 4">
    <name type="scientific">Micromonospora deserti</name>
    <dbReference type="NCBI Taxonomy" id="2070366"/>
    <lineage>
        <taxon>Bacteria</taxon>
        <taxon>Bacillati</taxon>
        <taxon>Actinomycetota</taxon>
        <taxon>Actinomycetes</taxon>
        <taxon>Micromonosporales</taxon>
        <taxon>Micromonosporaceae</taxon>
        <taxon>Micromonospora</taxon>
    </lineage>
</organism>
<dbReference type="Proteomes" id="UP000248749">
    <property type="component" value="Unassembled WGS sequence"/>
</dbReference>
<name>A0A2W2B816_9ACTN</name>
<keyword evidence="2" id="KW-0812">Transmembrane</keyword>
<feature type="region of interest" description="Disordered" evidence="1">
    <location>
        <begin position="75"/>
        <end position="131"/>
    </location>
</feature>
<feature type="region of interest" description="Disordered" evidence="1">
    <location>
        <begin position="1"/>
        <end position="53"/>
    </location>
</feature>
<feature type="transmembrane region" description="Helical" evidence="2">
    <location>
        <begin position="57"/>
        <end position="75"/>
    </location>
</feature>
<sequence length="131" mass="13571">MAEEDRTRSGNRASRAGRHASHRLGDAPARHRSTAPHPGQTRSALRRLARTRQRRRWAVEGLTVLACLVALVSYLNSPPGADDAPGAAAPSGGVPAGAGRPSGFPGVEGHDPGAAQASPGLQPRQRPPSPT</sequence>
<evidence type="ECO:0000313" key="3">
    <source>
        <dbReference type="EMBL" id="PZF81270.1"/>
    </source>
</evidence>
<evidence type="ECO:0000256" key="1">
    <source>
        <dbReference type="SAM" id="MobiDB-lite"/>
    </source>
</evidence>
<dbReference type="EMBL" id="POUB01000586">
    <property type="protein sequence ID" value="PZF81270.1"/>
    <property type="molecule type" value="Genomic_DNA"/>
</dbReference>
<feature type="compositionally biased region" description="Low complexity" evidence="1">
    <location>
        <begin position="77"/>
        <end position="103"/>
    </location>
</feature>
<keyword evidence="4" id="KW-1185">Reference proteome</keyword>
<evidence type="ECO:0000256" key="2">
    <source>
        <dbReference type="SAM" id="Phobius"/>
    </source>
</evidence>
<dbReference type="AlphaFoldDB" id="A0A2W2B816"/>
<keyword evidence="2" id="KW-0472">Membrane</keyword>
<reference evidence="3 4" key="1">
    <citation type="submission" date="2018-01" db="EMBL/GenBank/DDBJ databases">
        <title>Draft genome sequence of Salinispora sp. 13K206.</title>
        <authorList>
            <person name="Sahin N."/>
            <person name="Saygin H."/>
            <person name="Ay H."/>
        </authorList>
    </citation>
    <scope>NUCLEOTIDE SEQUENCE [LARGE SCALE GENOMIC DNA]</scope>
    <source>
        <strain evidence="3 4">13K206</strain>
    </source>
</reference>
<proteinExistence type="predicted"/>
<accession>A0A2W2B816</accession>
<comment type="caution">
    <text evidence="3">The sequence shown here is derived from an EMBL/GenBank/DDBJ whole genome shotgun (WGS) entry which is preliminary data.</text>
</comment>
<gene>
    <name evidence="3" type="ORF">C1I99_31960</name>
</gene>
<feature type="non-terminal residue" evidence="3">
    <location>
        <position position="131"/>
    </location>
</feature>
<keyword evidence="2" id="KW-1133">Transmembrane helix</keyword>